<sequence>MDEKNFFREVTLRICGSLEIEKALWECLLYIRQFIPASHMAFHVYHRDLGIIETVAHATTETGKALSIRTPISPKARRQIEEQRSVRVRLIDRLGDNAVTRPVARQLGALNLSAIVMDLVLERTFLGILSVLNDGENKFDDIHIRLMRCLNEPFAIALTNSLRFRELSHLRDLLADDNRYLQDELRKMAGEEIIGADFGLRGVMELVRQVAHLDSPVLLLGETGTGKEVVANAIHNLSLRKDGPFIKVNCGAIPENLMDSELFGHEKGAFTGAFSRKRGLFERAHGGTLFLDEIGELPPEAQVRLLRVLQEKEIDRVGGSNPIRVDIRVIAATHRDLEAMLTQRRFREDLYFRLRVFPISIPPLRERIADLPALVQHFIQKKSRDMKLDRLPMLAPAAIDRLMAYPWPGNVRELENAVERALILSRGKPLTFSDIRPRACEQAPAIQPELKQTESPALDIVMARHIRRVLDMCGGRVEGPRGAALILDINPSTLRKRMKKLGIPFGRKAR</sequence>
<evidence type="ECO:0000256" key="2">
    <source>
        <dbReference type="ARBA" id="ARBA00022840"/>
    </source>
</evidence>
<dbReference type="SUPFAM" id="SSF55781">
    <property type="entry name" value="GAF domain-like"/>
    <property type="match status" value="1"/>
</dbReference>
<dbReference type="InterPro" id="IPR003018">
    <property type="entry name" value="GAF"/>
</dbReference>
<dbReference type="Gene3D" id="3.40.50.300">
    <property type="entry name" value="P-loop containing nucleotide triphosphate hydrolases"/>
    <property type="match status" value="1"/>
</dbReference>
<dbReference type="Gene3D" id="1.10.10.60">
    <property type="entry name" value="Homeodomain-like"/>
    <property type="match status" value="1"/>
</dbReference>
<dbReference type="Pfam" id="PF25601">
    <property type="entry name" value="AAA_lid_14"/>
    <property type="match status" value="1"/>
</dbReference>
<name>A0A401G3D6_9BACT</name>
<dbReference type="SMART" id="SM00382">
    <property type="entry name" value="AAA"/>
    <property type="match status" value="1"/>
</dbReference>
<keyword evidence="9" id="KW-1185">Reference proteome</keyword>
<organism evidence="8 9">
    <name type="scientific">Desulfonema ishimotonii</name>
    <dbReference type="NCBI Taxonomy" id="45657"/>
    <lineage>
        <taxon>Bacteria</taxon>
        <taxon>Pseudomonadati</taxon>
        <taxon>Thermodesulfobacteriota</taxon>
        <taxon>Desulfobacteria</taxon>
        <taxon>Desulfobacterales</taxon>
        <taxon>Desulfococcaceae</taxon>
        <taxon>Desulfonema</taxon>
    </lineage>
</organism>
<gene>
    <name evidence="8" type="ORF">DENIS_4633</name>
</gene>
<protein>
    <submittedName>
        <fullName evidence="8">Fis family transcriptional regulator</fullName>
    </submittedName>
</protein>
<dbReference type="PROSITE" id="PS00675">
    <property type="entry name" value="SIGMA54_INTERACT_1"/>
    <property type="match status" value="1"/>
</dbReference>
<dbReference type="InterPro" id="IPR058031">
    <property type="entry name" value="AAA_lid_NorR"/>
</dbReference>
<dbReference type="InterPro" id="IPR025944">
    <property type="entry name" value="Sigma_54_int_dom_CS"/>
</dbReference>
<evidence type="ECO:0000313" key="9">
    <source>
        <dbReference type="Proteomes" id="UP000288096"/>
    </source>
</evidence>
<feature type="domain" description="Sigma-54 factor interaction" evidence="7">
    <location>
        <begin position="193"/>
        <end position="423"/>
    </location>
</feature>
<dbReference type="SUPFAM" id="SSF52540">
    <property type="entry name" value="P-loop containing nucleoside triphosphate hydrolases"/>
    <property type="match status" value="1"/>
</dbReference>
<dbReference type="SUPFAM" id="SSF46689">
    <property type="entry name" value="Homeodomain-like"/>
    <property type="match status" value="1"/>
</dbReference>
<dbReference type="InterPro" id="IPR002078">
    <property type="entry name" value="Sigma_54_int"/>
</dbReference>
<evidence type="ECO:0000259" key="7">
    <source>
        <dbReference type="PROSITE" id="PS50045"/>
    </source>
</evidence>
<dbReference type="InterPro" id="IPR027417">
    <property type="entry name" value="P-loop_NTPase"/>
</dbReference>
<dbReference type="SMART" id="SM00065">
    <property type="entry name" value="GAF"/>
    <property type="match status" value="1"/>
</dbReference>
<evidence type="ECO:0000256" key="5">
    <source>
        <dbReference type="ARBA" id="ARBA00023159"/>
    </source>
</evidence>
<evidence type="ECO:0000256" key="1">
    <source>
        <dbReference type="ARBA" id="ARBA00022741"/>
    </source>
</evidence>
<dbReference type="CDD" id="cd00009">
    <property type="entry name" value="AAA"/>
    <property type="match status" value="1"/>
</dbReference>
<dbReference type="InterPro" id="IPR025943">
    <property type="entry name" value="Sigma_54_int_dom_ATP-bd_2"/>
</dbReference>
<proteinExistence type="predicted"/>
<dbReference type="PROSITE" id="PS50045">
    <property type="entry name" value="SIGMA54_INTERACT_4"/>
    <property type="match status" value="1"/>
</dbReference>
<keyword evidence="4" id="KW-0238">DNA-binding</keyword>
<dbReference type="EMBL" id="BEXT01000001">
    <property type="protein sequence ID" value="GBC63635.1"/>
    <property type="molecule type" value="Genomic_DNA"/>
</dbReference>
<dbReference type="Pfam" id="PF00158">
    <property type="entry name" value="Sigma54_activat"/>
    <property type="match status" value="1"/>
</dbReference>
<dbReference type="InterPro" id="IPR009057">
    <property type="entry name" value="Homeodomain-like_sf"/>
</dbReference>
<evidence type="ECO:0000313" key="8">
    <source>
        <dbReference type="EMBL" id="GBC63635.1"/>
    </source>
</evidence>
<dbReference type="PANTHER" id="PTHR32071">
    <property type="entry name" value="TRANSCRIPTIONAL REGULATORY PROTEIN"/>
    <property type="match status" value="1"/>
</dbReference>
<comment type="caution">
    <text evidence="8">The sequence shown here is derived from an EMBL/GenBank/DDBJ whole genome shotgun (WGS) entry which is preliminary data.</text>
</comment>
<keyword evidence="6" id="KW-0804">Transcription</keyword>
<reference evidence="9" key="1">
    <citation type="submission" date="2017-11" db="EMBL/GenBank/DDBJ databases">
        <authorList>
            <person name="Watanabe M."/>
            <person name="Kojima H."/>
        </authorList>
    </citation>
    <scope>NUCLEOTIDE SEQUENCE [LARGE SCALE GENOMIC DNA]</scope>
    <source>
        <strain evidence="9">Tokyo 01</strain>
    </source>
</reference>
<dbReference type="GO" id="GO:0005524">
    <property type="term" value="F:ATP binding"/>
    <property type="evidence" value="ECO:0007669"/>
    <property type="project" value="UniProtKB-KW"/>
</dbReference>
<accession>A0A401G3D6</accession>
<dbReference type="PANTHER" id="PTHR32071:SF117">
    <property type="entry name" value="PTS-DEPENDENT DIHYDROXYACETONE KINASE OPERON REGULATORY PROTEIN-RELATED"/>
    <property type="match status" value="1"/>
</dbReference>
<dbReference type="Gene3D" id="1.10.8.60">
    <property type="match status" value="1"/>
</dbReference>
<dbReference type="OrthoDB" id="9763792at2"/>
<dbReference type="InterPro" id="IPR003593">
    <property type="entry name" value="AAA+_ATPase"/>
</dbReference>
<dbReference type="GO" id="GO:0006355">
    <property type="term" value="P:regulation of DNA-templated transcription"/>
    <property type="evidence" value="ECO:0007669"/>
    <property type="project" value="InterPro"/>
</dbReference>
<keyword evidence="5" id="KW-0010">Activator</keyword>
<dbReference type="PROSITE" id="PS00688">
    <property type="entry name" value="SIGMA54_INTERACT_3"/>
    <property type="match status" value="1"/>
</dbReference>
<dbReference type="AlphaFoldDB" id="A0A401G3D6"/>
<dbReference type="InterPro" id="IPR025662">
    <property type="entry name" value="Sigma_54_int_dom_ATP-bd_1"/>
</dbReference>
<dbReference type="Proteomes" id="UP000288096">
    <property type="component" value="Unassembled WGS sequence"/>
</dbReference>
<reference evidence="9" key="2">
    <citation type="submission" date="2019-01" db="EMBL/GenBank/DDBJ databases">
        <title>Genome sequence of Desulfonema ishimotonii strain Tokyo 01.</title>
        <authorList>
            <person name="Fukui M."/>
        </authorList>
    </citation>
    <scope>NUCLEOTIDE SEQUENCE [LARGE SCALE GENOMIC DNA]</scope>
    <source>
        <strain evidence="9">Tokyo 01</strain>
    </source>
</reference>
<keyword evidence="3" id="KW-0805">Transcription regulation</keyword>
<keyword evidence="1" id="KW-0547">Nucleotide-binding</keyword>
<keyword evidence="2" id="KW-0067">ATP-binding</keyword>
<evidence type="ECO:0000256" key="6">
    <source>
        <dbReference type="ARBA" id="ARBA00023163"/>
    </source>
</evidence>
<dbReference type="FunFam" id="3.40.50.300:FF:000006">
    <property type="entry name" value="DNA-binding transcriptional regulator NtrC"/>
    <property type="match status" value="1"/>
</dbReference>
<evidence type="ECO:0000256" key="3">
    <source>
        <dbReference type="ARBA" id="ARBA00023015"/>
    </source>
</evidence>
<evidence type="ECO:0000256" key="4">
    <source>
        <dbReference type="ARBA" id="ARBA00023125"/>
    </source>
</evidence>
<dbReference type="GO" id="GO:0003677">
    <property type="term" value="F:DNA binding"/>
    <property type="evidence" value="ECO:0007669"/>
    <property type="project" value="UniProtKB-KW"/>
</dbReference>
<dbReference type="PROSITE" id="PS00676">
    <property type="entry name" value="SIGMA54_INTERACT_2"/>
    <property type="match status" value="1"/>
</dbReference>
<dbReference type="Gene3D" id="3.30.450.40">
    <property type="match status" value="1"/>
</dbReference>
<dbReference type="InterPro" id="IPR029016">
    <property type="entry name" value="GAF-like_dom_sf"/>
</dbReference>